<dbReference type="RefSeq" id="WP_093524257.1">
    <property type="nucleotide sequence ID" value="NZ_FOSK01000024.1"/>
</dbReference>
<dbReference type="EMBL" id="FOSK01000024">
    <property type="protein sequence ID" value="SFL22799.1"/>
    <property type="molecule type" value="Genomic_DNA"/>
</dbReference>
<dbReference type="PANTHER" id="PTHR30543">
    <property type="entry name" value="CHROMATE REDUCTASE"/>
    <property type="match status" value="1"/>
</dbReference>
<feature type="domain" description="NADPH-dependent FMN reductase-like" evidence="1">
    <location>
        <begin position="1"/>
        <end position="146"/>
    </location>
</feature>
<dbReference type="InterPro" id="IPR029039">
    <property type="entry name" value="Flavoprotein-like_sf"/>
</dbReference>
<keyword evidence="3" id="KW-1185">Reference proteome</keyword>
<dbReference type="InterPro" id="IPR050712">
    <property type="entry name" value="NAD(P)H-dep_reductase"/>
</dbReference>
<gene>
    <name evidence="2" type="ORF">SAMN04488518_1249</name>
</gene>
<accession>A0A1I4FZ78</accession>
<comment type="caution">
    <text evidence="2">The sequence shown here is derived from an EMBL/GenBank/DDBJ whole genome shotgun (WGS) entry which is preliminary data.</text>
</comment>
<dbReference type="Gene3D" id="3.40.50.360">
    <property type="match status" value="1"/>
</dbReference>
<dbReference type="PANTHER" id="PTHR30543:SF31">
    <property type="entry name" value="NADPH-DEPENDENT AZOREDUCTASE AZR"/>
    <property type="match status" value="1"/>
</dbReference>
<dbReference type="InterPro" id="IPR005025">
    <property type="entry name" value="FMN_Rdtase-like_dom"/>
</dbReference>
<proteinExistence type="predicted"/>
<dbReference type="SUPFAM" id="SSF52218">
    <property type="entry name" value="Flavoproteins"/>
    <property type="match status" value="1"/>
</dbReference>
<protein>
    <submittedName>
        <fullName evidence="2">NAD(P)H-dependent FMN reductase</fullName>
    </submittedName>
</protein>
<organism evidence="2 3">
    <name type="scientific">Pseudovibrio ascidiaceicola</name>
    <dbReference type="NCBI Taxonomy" id="285279"/>
    <lineage>
        <taxon>Bacteria</taxon>
        <taxon>Pseudomonadati</taxon>
        <taxon>Pseudomonadota</taxon>
        <taxon>Alphaproteobacteria</taxon>
        <taxon>Hyphomicrobiales</taxon>
        <taxon>Stappiaceae</taxon>
        <taxon>Pseudovibrio</taxon>
    </lineage>
</organism>
<evidence type="ECO:0000313" key="3">
    <source>
        <dbReference type="Proteomes" id="UP000199598"/>
    </source>
</evidence>
<evidence type="ECO:0000259" key="1">
    <source>
        <dbReference type="Pfam" id="PF03358"/>
    </source>
</evidence>
<sequence>MKLCLINGSHREKSQSSRITDYLSNMPAVLNAFGEVDRIELCSADIEIWNEGVWDGHSSWDGWFEISENLASSDAFIIVTPEWGGMVPPRLKNLLMLASVKETGHKPALIVSVSAGEGGFAPMTELRAFAYKNSHICYLPDHVILRNVESLFNGELNENNDRLRDRLDYGIRMLAQYSAALLNVRNSGIVNDAEFKYGMS</sequence>
<name>A0A1I4FZ78_9HYPH</name>
<dbReference type="Proteomes" id="UP000199598">
    <property type="component" value="Unassembled WGS sequence"/>
</dbReference>
<dbReference type="Pfam" id="PF03358">
    <property type="entry name" value="FMN_red"/>
    <property type="match status" value="1"/>
</dbReference>
<reference evidence="2 3" key="1">
    <citation type="submission" date="2016-10" db="EMBL/GenBank/DDBJ databases">
        <authorList>
            <person name="Varghese N."/>
            <person name="Submissions S."/>
        </authorList>
    </citation>
    <scope>NUCLEOTIDE SEQUENCE [LARGE SCALE GENOMIC DNA]</scope>
    <source>
        <strain evidence="2 3">DSM 16392</strain>
    </source>
</reference>
<evidence type="ECO:0000313" key="2">
    <source>
        <dbReference type="EMBL" id="SFL22799.1"/>
    </source>
</evidence>